<name>A0A3Q7IVF9_SOLLC</name>
<dbReference type="Pfam" id="PF00759">
    <property type="entry name" value="Glyco_hydro_9"/>
    <property type="match status" value="1"/>
</dbReference>
<keyword evidence="3 8" id="KW-0378">Hydrolase</keyword>
<dbReference type="InterPro" id="IPR008928">
    <property type="entry name" value="6-hairpin_glycosidase_sf"/>
</dbReference>
<accession>A0A3Q7IVF9</accession>
<evidence type="ECO:0000256" key="9">
    <source>
        <dbReference type="PROSITE-ProRule" id="PRU10060"/>
    </source>
</evidence>
<dbReference type="OMA" id="GGFQPFF"/>
<comment type="catalytic activity">
    <reaction evidence="1 10">
        <text>Endohydrolysis of (1-&gt;4)-beta-D-glucosidic linkages in cellulose, lichenin and cereal beta-D-glucans.</text>
        <dbReference type="EC" id="3.2.1.4"/>
    </reaction>
</comment>
<evidence type="ECO:0000313" key="13">
    <source>
        <dbReference type="Proteomes" id="UP000004994"/>
    </source>
</evidence>
<feature type="active site" evidence="9">
    <location>
        <position position="475"/>
    </location>
</feature>
<dbReference type="Gramene" id="Solyc11g040340.2.1">
    <property type="protein sequence ID" value="Solyc11g040340.2.1"/>
    <property type="gene ID" value="Solyc11g040340.2"/>
</dbReference>
<dbReference type="PROSITE" id="PS00592">
    <property type="entry name" value="GH9_2"/>
    <property type="match status" value="1"/>
</dbReference>
<feature type="chain" id="PRO_5018377492" description="Endoglucanase" evidence="10">
    <location>
        <begin position="17"/>
        <end position="496"/>
    </location>
</feature>
<keyword evidence="6 8" id="KW-0326">Glycosidase</keyword>
<evidence type="ECO:0000256" key="10">
    <source>
        <dbReference type="RuleBase" id="RU361166"/>
    </source>
</evidence>
<evidence type="ECO:0000256" key="4">
    <source>
        <dbReference type="ARBA" id="ARBA00023001"/>
    </source>
</evidence>
<keyword evidence="4 10" id="KW-0136">Cellulose degradation</keyword>
<evidence type="ECO:0000256" key="2">
    <source>
        <dbReference type="ARBA" id="ARBA00007072"/>
    </source>
</evidence>
<reference evidence="12" key="1">
    <citation type="journal article" date="2012" name="Nature">
        <title>The tomato genome sequence provides insights into fleshy fruit evolution.</title>
        <authorList>
            <consortium name="Tomato Genome Consortium"/>
        </authorList>
    </citation>
    <scope>NUCLEOTIDE SEQUENCE [LARGE SCALE GENOMIC DNA]</scope>
    <source>
        <strain evidence="12">cv. Heinz 1706</strain>
    </source>
</reference>
<evidence type="ECO:0000256" key="8">
    <source>
        <dbReference type="PROSITE-ProRule" id="PRU10059"/>
    </source>
</evidence>
<protein>
    <recommendedName>
        <fullName evidence="10">Endoglucanase</fullName>
        <ecNumber evidence="10">3.2.1.4</ecNumber>
    </recommendedName>
</protein>
<sequence length="496" mass="55536">MKVCVCLILFFSLGTAQFDYRDALEKSILFFEGQRSGKLPPNQRLSWRGNSGLQDGSLAKDKFTMSIIIIQLRERKQVDLSGGYYDAGDNVKFNFPMAYTTTMLSWNTLEYGKRMGAQLQHARAAIRWATDYFLKCANAAPNKLFVGVGDPNADHKCWERPEDMDTIRSVYYVSPSNPGSDVAGEMAAALAAASLVFRSVDPVYSKKLLGNAVKVFRFAVQYRGSYSDSLGSAACPFYCSYSGYKDELYWGAAWLLRATNDISYLNLINTLGANDVPDLFSWDNKYAGAHVLMSRRSVVGNDNRFDSFKQRAEDFVCKVLPNSPYTSTQYTKGGLLYKLPEENLQYVTSITSLLTTYAKYMATKKHTFNCGSLVVTEKTIRNFAKRQVDYILGNNPMKMSYMVGYGSNYPRRIHHRGSSLPSLAMHPQSFGCEAGFQPFYYTANPNPNILVGAIIGGPNQNDFFPDERTDYSHSEPATYINAAIVGPLAYFDSSKH</sequence>
<evidence type="ECO:0000256" key="6">
    <source>
        <dbReference type="ARBA" id="ARBA00023295"/>
    </source>
</evidence>
<keyword evidence="13" id="KW-1185">Reference proteome</keyword>
<dbReference type="InterPro" id="IPR018221">
    <property type="entry name" value="Glyco_hydro_9_His_AS"/>
</dbReference>
<proteinExistence type="inferred from homology"/>
<keyword evidence="10" id="KW-0732">Signal</keyword>
<evidence type="ECO:0000256" key="5">
    <source>
        <dbReference type="ARBA" id="ARBA00023277"/>
    </source>
</evidence>
<dbReference type="Proteomes" id="UP000004994">
    <property type="component" value="Chromosome 11"/>
</dbReference>
<dbReference type="InterPro" id="IPR012341">
    <property type="entry name" value="6hp_glycosidase-like_sf"/>
</dbReference>
<dbReference type="Gene3D" id="1.50.10.10">
    <property type="match status" value="1"/>
</dbReference>
<evidence type="ECO:0000256" key="3">
    <source>
        <dbReference type="ARBA" id="ARBA00022801"/>
    </source>
</evidence>
<evidence type="ECO:0000313" key="12">
    <source>
        <dbReference type="EnsemblPlants" id="Solyc11g040340.2.1"/>
    </source>
</evidence>
<dbReference type="PROSITE" id="PS00698">
    <property type="entry name" value="GH9_3"/>
    <property type="match status" value="1"/>
</dbReference>
<feature type="signal peptide" evidence="10">
    <location>
        <begin position="1"/>
        <end position="16"/>
    </location>
</feature>
<reference evidence="12" key="2">
    <citation type="submission" date="2019-01" db="UniProtKB">
        <authorList>
            <consortium name="EnsemblPlants"/>
        </authorList>
    </citation>
    <scope>IDENTIFICATION</scope>
    <source>
        <strain evidence="12">cv. Heinz 1706</strain>
    </source>
</reference>
<dbReference type="InterPro" id="IPR033126">
    <property type="entry name" value="Glyco_hydro_9_Asp/Glu_AS"/>
</dbReference>
<dbReference type="PaxDb" id="4081-Solyc11g040340.1.1"/>
<dbReference type="GO" id="GO:0008810">
    <property type="term" value="F:cellulase activity"/>
    <property type="evidence" value="ECO:0007669"/>
    <property type="project" value="UniProtKB-EC"/>
</dbReference>
<dbReference type="AlphaFoldDB" id="A0A3Q7IVF9"/>
<evidence type="ECO:0000256" key="1">
    <source>
        <dbReference type="ARBA" id="ARBA00000966"/>
    </source>
</evidence>
<feature type="active site" evidence="9">
    <location>
        <position position="466"/>
    </location>
</feature>
<organism evidence="12">
    <name type="scientific">Solanum lycopersicum</name>
    <name type="common">Tomato</name>
    <name type="synonym">Lycopersicon esculentum</name>
    <dbReference type="NCBI Taxonomy" id="4081"/>
    <lineage>
        <taxon>Eukaryota</taxon>
        <taxon>Viridiplantae</taxon>
        <taxon>Streptophyta</taxon>
        <taxon>Embryophyta</taxon>
        <taxon>Tracheophyta</taxon>
        <taxon>Spermatophyta</taxon>
        <taxon>Magnoliopsida</taxon>
        <taxon>eudicotyledons</taxon>
        <taxon>Gunneridae</taxon>
        <taxon>Pentapetalae</taxon>
        <taxon>asterids</taxon>
        <taxon>lamiids</taxon>
        <taxon>Solanales</taxon>
        <taxon>Solanaceae</taxon>
        <taxon>Solanoideae</taxon>
        <taxon>Solaneae</taxon>
        <taxon>Solanum</taxon>
        <taxon>Solanum subgen. Lycopersicon</taxon>
    </lineage>
</organism>
<keyword evidence="7 8" id="KW-0624">Polysaccharide degradation</keyword>
<dbReference type="STRING" id="4081.A0A3Q7IVF9"/>
<comment type="similarity">
    <text evidence="2 8 10">Belongs to the glycosyl hydrolase 9 (cellulase E) family.</text>
</comment>
<dbReference type="PANTHER" id="PTHR22298">
    <property type="entry name" value="ENDO-1,4-BETA-GLUCANASE"/>
    <property type="match status" value="1"/>
</dbReference>
<keyword evidence="5 8" id="KW-0119">Carbohydrate metabolism</keyword>
<dbReference type="SUPFAM" id="SSF48208">
    <property type="entry name" value="Six-hairpin glycosidases"/>
    <property type="match status" value="1"/>
</dbReference>
<evidence type="ECO:0000259" key="11">
    <source>
        <dbReference type="Pfam" id="PF00759"/>
    </source>
</evidence>
<dbReference type="FunCoup" id="A0A3Q7IVF9">
    <property type="interactions" value="288"/>
</dbReference>
<dbReference type="EnsemblPlants" id="Solyc11g040340.2.1">
    <property type="protein sequence ID" value="Solyc11g040340.2.1"/>
    <property type="gene ID" value="Solyc11g040340.2"/>
</dbReference>
<feature type="domain" description="Glycoside hydrolase family 9" evidence="11">
    <location>
        <begin position="20"/>
        <end position="487"/>
    </location>
</feature>
<dbReference type="InterPro" id="IPR001701">
    <property type="entry name" value="Glyco_hydro_9"/>
</dbReference>
<dbReference type="EC" id="3.2.1.4" evidence="10"/>
<dbReference type="GO" id="GO:0030245">
    <property type="term" value="P:cellulose catabolic process"/>
    <property type="evidence" value="ECO:0007669"/>
    <property type="project" value="UniProtKB-KW"/>
</dbReference>
<dbReference type="FunFam" id="1.50.10.10:FF:000020">
    <property type="entry name" value="Endoglucanase"/>
    <property type="match status" value="1"/>
</dbReference>
<evidence type="ECO:0000256" key="7">
    <source>
        <dbReference type="ARBA" id="ARBA00023326"/>
    </source>
</evidence>
<feature type="active site" evidence="8">
    <location>
        <position position="414"/>
    </location>
</feature>
<dbReference type="InParanoid" id="A0A3Q7IVF9"/>